<dbReference type="EMBL" id="FOLX01000001">
    <property type="protein sequence ID" value="SFC74070.1"/>
    <property type="molecule type" value="Genomic_DNA"/>
</dbReference>
<name>A0A1I1LX87_9RHOB</name>
<organism evidence="7 8">
    <name type="scientific">Pseudooceanicola nitratireducens</name>
    <dbReference type="NCBI Taxonomy" id="517719"/>
    <lineage>
        <taxon>Bacteria</taxon>
        <taxon>Pseudomonadati</taxon>
        <taxon>Pseudomonadota</taxon>
        <taxon>Alphaproteobacteria</taxon>
        <taxon>Rhodobacterales</taxon>
        <taxon>Paracoccaceae</taxon>
        <taxon>Pseudooceanicola</taxon>
    </lineage>
</organism>
<evidence type="ECO:0000256" key="2">
    <source>
        <dbReference type="ARBA" id="ARBA00022475"/>
    </source>
</evidence>
<dbReference type="InterPro" id="IPR005495">
    <property type="entry name" value="LptG/LptF_permease"/>
</dbReference>
<keyword evidence="5 6" id="KW-0472">Membrane</keyword>
<dbReference type="NCBIfam" id="TIGR04408">
    <property type="entry name" value="LptG_lptG"/>
    <property type="match status" value="1"/>
</dbReference>
<comment type="subcellular location">
    <subcellularLocation>
        <location evidence="1">Cell membrane</location>
        <topology evidence="1">Multi-pass membrane protein</topology>
    </subcellularLocation>
</comment>
<evidence type="ECO:0000256" key="3">
    <source>
        <dbReference type="ARBA" id="ARBA00022692"/>
    </source>
</evidence>
<dbReference type="PANTHER" id="PTHR33529">
    <property type="entry name" value="SLR0882 PROTEIN-RELATED"/>
    <property type="match status" value="1"/>
</dbReference>
<proteinExistence type="predicted"/>
<feature type="transmembrane region" description="Helical" evidence="6">
    <location>
        <begin position="308"/>
        <end position="326"/>
    </location>
</feature>
<dbReference type="PANTHER" id="PTHR33529:SF2">
    <property type="entry name" value="LIPOPOLYSACCHARIDE EXPORT SYSTEM PERMEASE PROTEIN LPTG"/>
    <property type="match status" value="1"/>
</dbReference>
<feature type="transmembrane region" description="Helical" evidence="6">
    <location>
        <begin position="338"/>
        <end position="360"/>
    </location>
</feature>
<dbReference type="InterPro" id="IPR030923">
    <property type="entry name" value="LptG"/>
</dbReference>
<dbReference type="GO" id="GO:0043190">
    <property type="term" value="C:ATP-binding cassette (ABC) transporter complex"/>
    <property type="evidence" value="ECO:0007669"/>
    <property type="project" value="InterPro"/>
</dbReference>
<reference evidence="7 8" key="1">
    <citation type="submission" date="2016-10" db="EMBL/GenBank/DDBJ databases">
        <authorList>
            <person name="de Groot N.N."/>
        </authorList>
    </citation>
    <scope>NUCLEOTIDE SEQUENCE [LARGE SCALE GENOMIC DNA]</scope>
    <source>
        <strain evidence="7 8">DSM 29619</strain>
    </source>
</reference>
<dbReference type="Pfam" id="PF03739">
    <property type="entry name" value="LptF_LptG"/>
    <property type="match status" value="1"/>
</dbReference>
<evidence type="ECO:0000256" key="4">
    <source>
        <dbReference type="ARBA" id="ARBA00022989"/>
    </source>
</evidence>
<evidence type="ECO:0000256" key="1">
    <source>
        <dbReference type="ARBA" id="ARBA00004651"/>
    </source>
</evidence>
<protein>
    <submittedName>
        <fullName evidence="7">Lipopolysaccharide export system permease protein</fullName>
    </submittedName>
</protein>
<evidence type="ECO:0000313" key="8">
    <source>
        <dbReference type="Proteomes" id="UP000231644"/>
    </source>
</evidence>
<dbReference type="GO" id="GO:0055085">
    <property type="term" value="P:transmembrane transport"/>
    <property type="evidence" value="ECO:0007669"/>
    <property type="project" value="InterPro"/>
</dbReference>
<dbReference type="GO" id="GO:0015920">
    <property type="term" value="P:lipopolysaccharide transport"/>
    <property type="evidence" value="ECO:0007669"/>
    <property type="project" value="TreeGrafter"/>
</dbReference>
<keyword evidence="8" id="KW-1185">Reference proteome</keyword>
<evidence type="ECO:0000256" key="6">
    <source>
        <dbReference type="SAM" id="Phobius"/>
    </source>
</evidence>
<dbReference type="OrthoDB" id="9798468at2"/>
<feature type="transmembrane region" description="Helical" evidence="6">
    <location>
        <begin position="99"/>
        <end position="121"/>
    </location>
</feature>
<feature type="transmembrane region" description="Helical" evidence="6">
    <location>
        <begin position="59"/>
        <end position="79"/>
    </location>
</feature>
<accession>A0A1I1LX87</accession>
<dbReference type="Proteomes" id="UP000231644">
    <property type="component" value="Unassembled WGS sequence"/>
</dbReference>
<gene>
    <name evidence="7" type="ORF">SAMN05421762_2023</name>
</gene>
<feature type="transmembrane region" description="Helical" evidence="6">
    <location>
        <begin position="12"/>
        <end position="29"/>
    </location>
</feature>
<dbReference type="RefSeq" id="WP_093454014.1">
    <property type="nucleotide sequence ID" value="NZ_FNZG01000004.1"/>
</dbReference>
<keyword evidence="4 6" id="KW-1133">Transmembrane helix</keyword>
<keyword evidence="2" id="KW-1003">Cell membrane</keyword>
<dbReference type="AlphaFoldDB" id="A0A1I1LX87"/>
<evidence type="ECO:0000256" key="5">
    <source>
        <dbReference type="ARBA" id="ARBA00023136"/>
    </source>
</evidence>
<dbReference type="STRING" id="517719.SAMN05421762_2023"/>
<evidence type="ECO:0000313" key="7">
    <source>
        <dbReference type="EMBL" id="SFC74070.1"/>
    </source>
</evidence>
<feature type="transmembrane region" description="Helical" evidence="6">
    <location>
        <begin position="282"/>
        <end position="301"/>
    </location>
</feature>
<keyword evidence="3 6" id="KW-0812">Transmembrane</keyword>
<sequence length="365" mass="40049">MILHFYFARRFLKIFGGLLLVFLLMSMLIDVVEHLRRLSATPVTLPQVLQLVALNAPQGIYQILPLVLILATVALFLGLARSSELVVVRAAGRSALRSLASPVLVAFLIGLVTVGMVNPIVASTSKRYADLLETYRSGGIDVVSVSEEGLWLRQGDGEGQTVIRAARSNPQATELFDVTMIEYAAQGGPERRIEAANARLVDGAWELRKARIWPLSDGVNPEAKTEALERIEIPSTLTEARIRDTFGDPSAISIWELPSYIRLLTEAGFSARRHAVWYQMELARPVFLVAMVLIAAAFTMRHVRFGKTGVAVLSAIMLGFTLYYIRNFVQILGENGQVSVLLAAWAPPVASLMLALGLLLHMEDG</sequence>